<evidence type="ECO:0000313" key="1">
    <source>
        <dbReference type="EMBL" id="PVH32338.1"/>
    </source>
</evidence>
<dbReference type="Proteomes" id="UP000243499">
    <property type="component" value="Chromosome 9"/>
</dbReference>
<organism evidence="1">
    <name type="scientific">Panicum hallii</name>
    <dbReference type="NCBI Taxonomy" id="206008"/>
    <lineage>
        <taxon>Eukaryota</taxon>
        <taxon>Viridiplantae</taxon>
        <taxon>Streptophyta</taxon>
        <taxon>Embryophyta</taxon>
        <taxon>Tracheophyta</taxon>
        <taxon>Spermatophyta</taxon>
        <taxon>Magnoliopsida</taxon>
        <taxon>Liliopsida</taxon>
        <taxon>Poales</taxon>
        <taxon>Poaceae</taxon>
        <taxon>PACMAD clade</taxon>
        <taxon>Panicoideae</taxon>
        <taxon>Panicodae</taxon>
        <taxon>Paniceae</taxon>
        <taxon>Panicinae</taxon>
        <taxon>Panicum</taxon>
        <taxon>Panicum sect. Panicum</taxon>
    </lineage>
</organism>
<sequence>MCLPPLGQCCQEYHLHLVVASFLTRRRWAILICAFLLCCFARPRDGSYIGAAKLL</sequence>
<dbReference type="AlphaFoldDB" id="A0A2T8I3T2"/>
<reference evidence="1" key="1">
    <citation type="submission" date="2018-04" db="EMBL/GenBank/DDBJ databases">
        <title>WGS assembly of Panicum hallii.</title>
        <authorList>
            <person name="Lovell J."/>
            <person name="Jenkins J."/>
            <person name="Lowry D."/>
            <person name="Mamidi S."/>
            <person name="Sreedasyam A."/>
            <person name="Weng X."/>
            <person name="Barry K."/>
            <person name="Bonette J."/>
            <person name="Campitelli B."/>
            <person name="Daum C."/>
            <person name="Gordon S."/>
            <person name="Gould B."/>
            <person name="Lipzen A."/>
            <person name="Macqueen A."/>
            <person name="Palacio-Mejia J."/>
            <person name="Plott C."/>
            <person name="Shakirov E."/>
            <person name="Shu S."/>
            <person name="Yoshinaga Y."/>
            <person name="Zane M."/>
            <person name="Rokhsar D."/>
            <person name="Grimwood J."/>
            <person name="Schmutz J."/>
            <person name="Juenger T."/>
        </authorList>
    </citation>
    <scope>NUCLEOTIDE SEQUENCE [LARGE SCALE GENOMIC DNA]</scope>
    <source>
        <strain evidence="1">FIL2</strain>
    </source>
</reference>
<protein>
    <submittedName>
        <fullName evidence="1">Uncharacterized protein</fullName>
    </submittedName>
</protein>
<gene>
    <name evidence="1" type="ORF">PAHAL_9G374300</name>
</gene>
<dbReference type="Gramene" id="PVH32338">
    <property type="protein sequence ID" value="PVH32338"/>
    <property type="gene ID" value="PAHAL_9G374300"/>
</dbReference>
<accession>A0A2T8I3T2</accession>
<dbReference type="EMBL" id="CM008054">
    <property type="protein sequence ID" value="PVH32338.1"/>
    <property type="molecule type" value="Genomic_DNA"/>
</dbReference>
<name>A0A2T8I3T2_9POAL</name>
<proteinExistence type="predicted"/>